<dbReference type="AlphaFoldDB" id="A0A0J6Y0S8"/>
<evidence type="ECO:0000313" key="2">
    <source>
        <dbReference type="Proteomes" id="UP000054565"/>
    </source>
</evidence>
<evidence type="ECO:0000313" key="1">
    <source>
        <dbReference type="EMBL" id="KMP00158.1"/>
    </source>
</evidence>
<name>A0A0J6Y0S8_COCIT</name>
<proteinExistence type="predicted"/>
<dbReference type="EMBL" id="DS028093">
    <property type="protein sequence ID" value="KMP00158.1"/>
    <property type="molecule type" value="Genomic_DNA"/>
</dbReference>
<reference evidence="2" key="1">
    <citation type="journal article" date="2010" name="Genome Res.">
        <title>Population genomic sequencing of Coccidioides fungi reveals recent hybridization and transposon control.</title>
        <authorList>
            <person name="Neafsey D.E."/>
            <person name="Barker B.M."/>
            <person name="Sharpton T.J."/>
            <person name="Stajich J.E."/>
            <person name="Park D.J."/>
            <person name="Whiston E."/>
            <person name="Hung C.-Y."/>
            <person name="McMahan C."/>
            <person name="White J."/>
            <person name="Sykes S."/>
            <person name="Heiman D."/>
            <person name="Young S."/>
            <person name="Zeng Q."/>
            <person name="Abouelleil A."/>
            <person name="Aftuck L."/>
            <person name="Bessette D."/>
            <person name="Brown A."/>
            <person name="FitzGerald M."/>
            <person name="Lui A."/>
            <person name="Macdonald J.P."/>
            <person name="Priest M."/>
            <person name="Orbach M.J."/>
            <person name="Galgiani J.N."/>
            <person name="Kirkland T.N."/>
            <person name="Cole G.T."/>
            <person name="Birren B.W."/>
            <person name="Henn M.R."/>
            <person name="Taylor J.W."/>
            <person name="Rounsley S.D."/>
        </authorList>
    </citation>
    <scope>NUCLEOTIDE SEQUENCE [LARGE SCALE GENOMIC DNA]</scope>
    <source>
        <strain evidence="2">RMSCC 2394</strain>
    </source>
</reference>
<organism evidence="1 2">
    <name type="scientific">Coccidioides immitis RMSCC 2394</name>
    <dbReference type="NCBI Taxonomy" id="404692"/>
    <lineage>
        <taxon>Eukaryota</taxon>
        <taxon>Fungi</taxon>
        <taxon>Dikarya</taxon>
        <taxon>Ascomycota</taxon>
        <taxon>Pezizomycotina</taxon>
        <taxon>Eurotiomycetes</taxon>
        <taxon>Eurotiomycetidae</taxon>
        <taxon>Onygenales</taxon>
        <taxon>Onygenaceae</taxon>
        <taxon>Coccidioides</taxon>
    </lineage>
</organism>
<gene>
    <name evidence="1" type="ORF">CIRG_00300</name>
</gene>
<accession>A0A0J6Y0S8</accession>
<dbReference type="Proteomes" id="UP000054565">
    <property type="component" value="Unassembled WGS sequence"/>
</dbReference>
<sequence length="203" mass="22197">MPQSRLDGSPHAAGFRKPTVTSKLSNLQAADETITAAVRRPVPTSLRDINLLGPAVSTPRPTFSIFPSINVLNLSYTDPASIACANPQKIVEKQPYDPGGGQHQRRAMEHRYIKVPLTLLSALKSRNTRPQMVRELLRRAATCDSVFSVLQSKSIRKDKVRPNDHMSPLIPQSDASMPLDPWQISISGAHIYGIEYGGGFGSS</sequence>
<protein>
    <submittedName>
        <fullName evidence="1">Uncharacterized protein</fullName>
    </submittedName>
</protein>